<dbReference type="eggNOG" id="COG1670">
    <property type="taxonomic scope" value="Bacteria"/>
</dbReference>
<evidence type="ECO:0000313" key="2">
    <source>
        <dbReference type="EMBL" id="KCZ60874.1"/>
    </source>
</evidence>
<dbReference type="InterPro" id="IPR051531">
    <property type="entry name" value="N-acetyltransferase"/>
</dbReference>
<dbReference type="PANTHER" id="PTHR43792">
    <property type="entry name" value="GNAT FAMILY, PUTATIVE (AFU_ORTHOLOGUE AFUA_3G00765)-RELATED-RELATED"/>
    <property type="match status" value="1"/>
</dbReference>
<sequence length="206" mass="22173">MADSIPVTRIEVPMSRINAIRDAVCGVTHLGEGPDASRLAGASDAPALLAFLSDPAVHAPIYTLPRPLTEASVEAFITDHIAQRAEGEGLLFVREDGEGGIVGYTDIQVWPHWAAGELGGALHPSLHNQGRGTAGAGMSFSWMFRALHLDLICETASPENVPTHRLLDGLGFERKGEVTSTRTDGTTRASLVWEVTRADWFARHKD</sequence>
<dbReference type="Proteomes" id="UP000027190">
    <property type="component" value="Unassembled WGS sequence"/>
</dbReference>
<protein>
    <recommendedName>
        <fullName evidence="1">N-acetyltransferase domain-containing protein</fullName>
    </recommendedName>
</protein>
<dbReference type="InterPro" id="IPR016181">
    <property type="entry name" value="Acyl_CoA_acyltransferase"/>
</dbReference>
<dbReference type="AlphaFoldDB" id="A0A062ULU4"/>
<feature type="domain" description="N-acetyltransferase" evidence="1">
    <location>
        <begin position="42"/>
        <end position="173"/>
    </location>
</feature>
<comment type="caution">
    <text evidence="2">The sequence shown here is derived from an EMBL/GenBank/DDBJ whole genome shotgun (WGS) entry which is preliminary data.</text>
</comment>
<dbReference type="PANTHER" id="PTHR43792:SF1">
    <property type="entry name" value="N-ACETYLTRANSFERASE DOMAIN-CONTAINING PROTEIN"/>
    <property type="match status" value="1"/>
</dbReference>
<dbReference type="EMBL" id="AWFG01000001">
    <property type="protein sequence ID" value="KCZ60874.1"/>
    <property type="molecule type" value="Genomic_DNA"/>
</dbReference>
<dbReference type="Gene3D" id="3.40.630.30">
    <property type="match status" value="1"/>
</dbReference>
<dbReference type="SUPFAM" id="SSF55729">
    <property type="entry name" value="Acyl-CoA N-acyltransferases (Nat)"/>
    <property type="match status" value="1"/>
</dbReference>
<proteinExistence type="predicted"/>
<dbReference type="RefSeq" id="WP_034735889.1">
    <property type="nucleotide sequence ID" value="NZ_AWFG01000001.1"/>
</dbReference>
<reference evidence="2 3" key="1">
    <citation type="journal article" date="2014" name="Antonie Van Leeuwenhoek">
        <title>Hyphomonas beringensis sp. nov. and Hyphomonas chukchiensis sp. nov., isolated from surface seawater of the Bering Sea and Chukchi Sea.</title>
        <authorList>
            <person name="Li C."/>
            <person name="Lai Q."/>
            <person name="Li G."/>
            <person name="Dong C."/>
            <person name="Wang J."/>
            <person name="Liao Y."/>
            <person name="Shao Z."/>
        </authorList>
    </citation>
    <scope>NUCLEOTIDE SEQUENCE [LARGE SCALE GENOMIC DNA]</scope>
    <source>
        <strain evidence="2 3">BH-BN04-4</strain>
    </source>
</reference>
<dbReference type="Pfam" id="PF13302">
    <property type="entry name" value="Acetyltransf_3"/>
    <property type="match status" value="1"/>
</dbReference>
<name>A0A062ULU4_9PROT</name>
<accession>A0A062ULU4</accession>
<evidence type="ECO:0000313" key="3">
    <source>
        <dbReference type="Proteomes" id="UP000027190"/>
    </source>
</evidence>
<gene>
    <name evidence="2" type="ORF">HY30_00645</name>
</gene>
<dbReference type="GO" id="GO:0016747">
    <property type="term" value="F:acyltransferase activity, transferring groups other than amino-acyl groups"/>
    <property type="evidence" value="ECO:0007669"/>
    <property type="project" value="InterPro"/>
</dbReference>
<organism evidence="2 3">
    <name type="scientific">Hyphomonas chukchiensis</name>
    <dbReference type="NCBI Taxonomy" id="1280947"/>
    <lineage>
        <taxon>Bacteria</taxon>
        <taxon>Pseudomonadati</taxon>
        <taxon>Pseudomonadota</taxon>
        <taxon>Alphaproteobacteria</taxon>
        <taxon>Hyphomonadales</taxon>
        <taxon>Hyphomonadaceae</taxon>
        <taxon>Hyphomonas</taxon>
    </lineage>
</organism>
<dbReference type="InterPro" id="IPR000182">
    <property type="entry name" value="GNAT_dom"/>
</dbReference>
<keyword evidence="3" id="KW-1185">Reference proteome</keyword>
<dbReference type="PATRIC" id="fig|1280947.3.peg.124"/>
<dbReference type="OrthoDB" id="7432124at2"/>
<dbReference type="STRING" id="1280947.HY30_00645"/>
<evidence type="ECO:0000259" key="1">
    <source>
        <dbReference type="Pfam" id="PF13302"/>
    </source>
</evidence>